<proteinExistence type="predicted"/>
<dbReference type="AlphaFoldDB" id="E0QP23"/>
<evidence type="ECO:0000313" key="2">
    <source>
        <dbReference type="EMBL" id="EFM46590.1"/>
    </source>
</evidence>
<dbReference type="HOGENOM" id="CLU_3154953_0_0_11"/>
<sequence length="48" mass="5432">MPDFCYSLHARYCNIVLVGVWAVFLVLDWGFLGFLGFGAGFKTIFLIL</sequence>
<gene>
    <name evidence="2" type="ORF">HMPREF0580_0637</name>
</gene>
<dbReference type="Proteomes" id="UP000003045">
    <property type="component" value="Unassembled WGS sequence"/>
</dbReference>
<protein>
    <submittedName>
        <fullName evidence="2">Uncharacterized protein</fullName>
    </submittedName>
</protein>
<name>E0QP23_9ACTO</name>
<keyword evidence="1" id="KW-1133">Transmembrane helix</keyword>
<keyword evidence="1" id="KW-0812">Transmembrane</keyword>
<organism evidence="2 3">
    <name type="scientific">Mobiluncus mulieris ATCC 35239</name>
    <dbReference type="NCBI Taxonomy" id="871571"/>
    <lineage>
        <taxon>Bacteria</taxon>
        <taxon>Bacillati</taxon>
        <taxon>Actinomycetota</taxon>
        <taxon>Actinomycetes</taxon>
        <taxon>Actinomycetales</taxon>
        <taxon>Actinomycetaceae</taxon>
        <taxon>Mobiluncus</taxon>
    </lineage>
</organism>
<comment type="caution">
    <text evidence="2">The sequence shown here is derived from an EMBL/GenBank/DDBJ whole genome shotgun (WGS) entry which is preliminary data.</text>
</comment>
<accession>E0QP23</accession>
<keyword evidence="1" id="KW-0472">Membrane</keyword>
<reference evidence="2" key="1">
    <citation type="submission" date="2010-08" db="EMBL/GenBank/DDBJ databases">
        <authorList>
            <person name="Muzny D."/>
            <person name="Qin X."/>
            <person name="Deng J."/>
            <person name="Jiang H."/>
            <person name="Liu Y."/>
            <person name="Qu J."/>
            <person name="Song X.-Z."/>
            <person name="Zhang L."/>
            <person name="Thornton R."/>
            <person name="Coyle M."/>
            <person name="Francisco L."/>
            <person name="Jackson L."/>
            <person name="Javaid M."/>
            <person name="Korchina V."/>
            <person name="Kovar C."/>
            <person name="Mata R."/>
            <person name="Mathew T."/>
            <person name="Ngo R."/>
            <person name="Nguyen L."/>
            <person name="Nguyen N."/>
            <person name="Okwuonu G."/>
            <person name="Ongeri F."/>
            <person name="Pham C."/>
            <person name="Simmons D."/>
            <person name="Wilczek-Boney K."/>
            <person name="Hale W."/>
            <person name="Jakkamsetti A."/>
            <person name="Pham P."/>
            <person name="Ruth R."/>
            <person name="San Lucas F."/>
            <person name="Warren J."/>
            <person name="Zhang J."/>
            <person name="Zhao Z."/>
            <person name="Zhou C."/>
            <person name="Zhu D."/>
            <person name="Lee S."/>
            <person name="Bess C."/>
            <person name="Blankenburg K."/>
            <person name="Forbes L."/>
            <person name="Fu Q."/>
            <person name="Gubbala S."/>
            <person name="Hirani K."/>
            <person name="Jayaseelan J.C."/>
            <person name="Lara F."/>
            <person name="Munidasa M."/>
            <person name="Palculict T."/>
            <person name="Patil S."/>
            <person name="Pu L.-L."/>
            <person name="Saada N."/>
            <person name="Tang L."/>
            <person name="Weissenberger G."/>
            <person name="Zhu Y."/>
            <person name="Hemphill L."/>
            <person name="Shang Y."/>
            <person name="Youmans B."/>
            <person name="Ayvaz T."/>
            <person name="Ross M."/>
            <person name="Santibanez J."/>
            <person name="Aqrawi P."/>
            <person name="Gross S."/>
            <person name="Joshi V."/>
            <person name="Fowler G."/>
            <person name="Nazareth L."/>
            <person name="Reid J."/>
            <person name="Worley K."/>
            <person name="Petrosino J."/>
            <person name="Highlander S."/>
            <person name="Gibbs R."/>
        </authorList>
    </citation>
    <scope>NUCLEOTIDE SEQUENCE [LARGE SCALE GENOMIC DNA]</scope>
    <source>
        <strain evidence="2">ATCC 35239</strain>
    </source>
</reference>
<evidence type="ECO:0000256" key="1">
    <source>
        <dbReference type="SAM" id="Phobius"/>
    </source>
</evidence>
<keyword evidence="3" id="KW-1185">Reference proteome</keyword>
<feature type="transmembrane region" description="Helical" evidence="1">
    <location>
        <begin position="12"/>
        <end position="39"/>
    </location>
</feature>
<dbReference type="EMBL" id="AEET01000016">
    <property type="protein sequence ID" value="EFM46590.1"/>
    <property type="molecule type" value="Genomic_DNA"/>
</dbReference>
<evidence type="ECO:0000313" key="3">
    <source>
        <dbReference type="Proteomes" id="UP000003045"/>
    </source>
</evidence>